<feature type="transmembrane region" description="Helical" evidence="1">
    <location>
        <begin position="140"/>
        <end position="160"/>
    </location>
</feature>
<feature type="transmembrane region" description="Helical" evidence="1">
    <location>
        <begin position="7"/>
        <end position="27"/>
    </location>
</feature>
<dbReference type="Proteomes" id="UP000548867">
    <property type="component" value="Unassembled WGS sequence"/>
</dbReference>
<dbReference type="RefSeq" id="WP_183625409.1">
    <property type="nucleotide sequence ID" value="NZ_JACIDX010000007.1"/>
</dbReference>
<dbReference type="AlphaFoldDB" id="A0A7W6G6L8"/>
<reference evidence="2 3" key="1">
    <citation type="submission" date="2020-08" db="EMBL/GenBank/DDBJ databases">
        <title>Genomic Encyclopedia of Type Strains, Phase IV (KMG-IV): sequencing the most valuable type-strain genomes for metagenomic binning, comparative biology and taxonomic classification.</title>
        <authorList>
            <person name="Goeker M."/>
        </authorList>
    </citation>
    <scope>NUCLEOTIDE SEQUENCE [LARGE SCALE GENOMIC DNA]</scope>
    <source>
        <strain evidence="2 3">DSM 27057</strain>
    </source>
</reference>
<sequence length="162" mass="17415">MDAMRALVEIIAASPISITIQSISWLIPIVQSIHIIAIAAVMASAVLLNTRIAGLANSSEGFDTLLGRYLPWVWRALPVLAISGIILIIGEPERELMSYVFWIKMALLIVVLSLCAMIARAASPQPLADLSPETRGRLRVLALLCLTALVGIIACGRLIAYA</sequence>
<dbReference type="EMBL" id="JACIDX010000007">
    <property type="protein sequence ID" value="MBB3955270.1"/>
    <property type="molecule type" value="Genomic_DNA"/>
</dbReference>
<comment type="caution">
    <text evidence="2">The sequence shown here is derived from an EMBL/GenBank/DDBJ whole genome shotgun (WGS) entry which is preliminary data.</text>
</comment>
<name>A0A7W6G6L8_9SPHN</name>
<keyword evidence="1" id="KW-0472">Membrane</keyword>
<keyword evidence="3" id="KW-1185">Reference proteome</keyword>
<keyword evidence="1" id="KW-1133">Transmembrane helix</keyword>
<evidence type="ECO:0008006" key="4">
    <source>
        <dbReference type="Google" id="ProtNLM"/>
    </source>
</evidence>
<gene>
    <name evidence="2" type="ORF">GGR38_002222</name>
</gene>
<feature type="transmembrane region" description="Helical" evidence="1">
    <location>
        <begin position="72"/>
        <end position="90"/>
    </location>
</feature>
<evidence type="ECO:0000313" key="2">
    <source>
        <dbReference type="EMBL" id="MBB3955270.1"/>
    </source>
</evidence>
<feature type="transmembrane region" description="Helical" evidence="1">
    <location>
        <begin position="96"/>
        <end position="119"/>
    </location>
</feature>
<keyword evidence="1" id="KW-0812">Transmembrane</keyword>
<protein>
    <recommendedName>
        <fullName evidence="4">Copper resistance protein D domain-containing protein</fullName>
    </recommendedName>
</protein>
<accession>A0A7W6G6L8</accession>
<evidence type="ECO:0000313" key="3">
    <source>
        <dbReference type="Proteomes" id="UP000548867"/>
    </source>
</evidence>
<proteinExistence type="predicted"/>
<organism evidence="2 3">
    <name type="scientific">Novosphingobium sediminicola</name>
    <dbReference type="NCBI Taxonomy" id="563162"/>
    <lineage>
        <taxon>Bacteria</taxon>
        <taxon>Pseudomonadati</taxon>
        <taxon>Pseudomonadota</taxon>
        <taxon>Alphaproteobacteria</taxon>
        <taxon>Sphingomonadales</taxon>
        <taxon>Sphingomonadaceae</taxon>
        <taxon>Novosphingobium</taxon>
    </lineage>
</organism>
<evidence type="ECO:0000256" key="1">
    <source>
        <dbReference type="SAM" id="Phobius"/>
    </source>
</evidence>
<feature type="transmembrane region" description="Helical" evidence="1">
    <location>
        <begin position="33"/>
        <end position="52"/>
    </location>
</feature>